<dbReference type="InterPro" id="IPR006036">
    <property type="entry name" value="K_uptake_TrkA"/>
</dbReference>
<feature type="domain" description="RCK C-terminal" evidence="8">
    <location>
        <begin position="140"/>
        <end position="224"/>
    </location>
</feature>
<name>A0A923LV88_9FIRM</name>
<evidence type="ECO:0000259" key="7">
    <source>
        <dbReference type="PROSITE" id="PS51201"/>
    </source>
</evidence>
<evidence type="ECO:0000313" key="9">
    <source>
        <dbReference type="EMBL" id="MBC5725990.1"/>
    </source>
</evidence>
<keyword evidence="4" id="KW-0630">Potassium</keyword>
<keyword evidence="2" id="KW-0813">Transport</keyword>
<keyword evidence="6" id="KW-0406">Ion transport</keyword>
<feature type="domain" description="RCK N-terminal" evidence="7">
    <location>
        <begin position="228"/>
        <end position="345"/>
    </location>
</feature>
<proteinExistence type="predicted"/>
<dbReference type="GO" id="GO:0015079">
    <property type="term" value="F:potassium ion transmembrane transporter activity"/>
    <property type="evidence" value="ECO:0007669"/>
    <property type="project" value="InterPro"/>
</dbReference>
<dbReference type="PANTHER" id="PTHR43833:SF5">
    <property type="entry name" value="TRK SYSTEM POTASSIUM UPTAKE PROTEIN TRKA"/>
    <property type="match status" value="1"/>
</dbReference>
<dbReference type="EMBL" id="JACOPL010000010">
    <property type="protein sequence ID" value="MBC5725990.1"/>
    <property type="molecule type" value="Genomic_DNA"/>
</dbReference>
<dbReference type="NCBIfam" id="NF007033">
    <property type="entry name" value="PRK09496.1-5"/>
    <property type="match status" value="1"/>
</dbReference>
<dbReference type="InterPro" id="IPR050721">
    <property type="entry name" value="Trk_Ktr_HKT_K-transport"/>
</dbReference>
<dbReference type="PRINTS" id="PR00335">
    <property type="entry name" value="KUPTAKETRKA"/>
</dbReference>
<evidence type="ECO:0000256" key="5">
    <source>
        <dbReference type="ARBA" id="ARBA00023027"/>
    </source>
</evidence>
<dbReference type="InterPro" id="IPR036291">
    <property type="entry name" value="NAD(P)-bd_dom_sf"/>
</dbReference>
<dbReference type="InterPro" id="IPR003148">
    <property type="entry name" value="RCK_N"/>
</dbReference>
<dbReference type="Gene3D" id="3.40.50.720">
    <property type="entry name" value="NAD(P)-binding Rossmann-like Domain"/>
    <property type="match status" value="2"/>
</dbReference>
<evidence type="ECO:0000256" key="6">
    <source>
        <dbReference type="ARBA" id="ARBA00023065"/>
    </source>
</evidence>
<sequence length="457" mass="49832">MRIIIVGCGKVGSALAEHLSSEGHDLTLIDLSERRLEDLTTSLDVASVKGSGTSYHVLQSAGIEDCDLLIAVTAHDEINLLSCLIARKASGCHTIARVRDPEYVSEVGFIRDELGLSMVINPELSTARVVSRLIRFPSAIGVSTFAKGRIELLDIRLPSGSRLAGMPVCEINVSLHTHVLLCMVRRAGTTFIPKGDFILQAGDDITIIIPPNEQVYFFEKIGVPHSHIGSAMLVGGGKISFFLAGILLNSGISVKIIENRLDRCEMLSELLPGATIIHGDGTDRDLLDEEGLATCGAFIALTGMDEENILLALHAGRHSKAKLFTKINRVNFEEVIESLPIGAIIRPKQTTADLISQYTRAMQNSMGSNVETLHELRGAEALEFRVAAHDLTGVPLQDMPIRPDVLLCCINRRGKRIIPRGQDILQEGDTVIVVSTREGMNDLQDIFLPRETEEQRP</sequence>
<dbReference type="InterPro" id="IPR006037">
    <property type="entry name" value="RCK_C"/>
</dbReference>
<dbReference type="GO" id="GO:0005886">
    <property type="term" value="C:plasma membrane"/>
    <property type="evidence" value="ECO:0007669"/>
    <property type="project" value="InterPro"/>
</dbReference>
<feature type="domain" description="RCK N-terminal" evidence="7">
    <location>
        <begin position="1"/>
        <end position="120"/>
    </location>
</feature>
<reference evidence="9" key="1">
    <citation type="submission" date="2020-08" db="EMBL/GenBank/DDBJ databases">
        <title>Genome public.</title>
        <authorList>
            <person name="Liu C."/>
            <person name="Sun Q."/>
        </authorList>
    </citation>
    <scope>NUCLEOTIDE SEQUENCE</scope>
    <source>
        <strain evidence="9">NSJ-28</strain>
    </source>
</reference>
<keyword evidence="5" id="KW-0520">NAD</keyword>
<evidence type="ECO:0000256" key="2">
    <source>
        <dbReference type="ARBA" id="ARBA00022448"/>
    </source>
</evidence>
<dbReference type="PANTHER" id="PTHR43833">
    <property type="entry name" value="POTASSIUM CHANNEL PROTEIN 2-RELATED-RELATED"/>
    <property type="match status" value="1"/>
</dbReference>
<dbReference type="NCBIfam" id="NF007039">
    <property type="entry name" value="PRK09496.3-2"/>
    <property type="match status" value="1"/>
</dbReference>
<comment type="caution">
    <text evidence="9">The sequence shown here is derived from an EMBL/GenBank/DDBJ whole genome shotgun (WGS) entry which is preliminary data.</text>
</comment>
<dbReference type="RefSeq" id="WP_054328035.1">
    <property type="nucleotide sequence ID" value="NZ_JACOPL010000010.1"/>
</dbReference>
<dbReference type="SUPFAM" id="SSF51735">
    <property type="entry name" value="NAD(P)-binding Rossmann-fold domains"/>
    <property type="match status" value="2"/>
</dbReference>
<protein>
    <recommendedName>
        <fullName evidence="1">Trk system potassium uptake protein TrkA</fullName>
    </recommendedName>
</protein>
<dbReference type="Pfam" id="PF02080">
    <property type="entry name" value="TrkA_C"/>
    <property type="match status" value="2"/>
</dbReference>
<dbReference type="PROSITE" id="PS51202">
    <property type="entry name" value="RCK_C"/>
    <property type="match status" value="2"/>
</dbReference>
<evidence type="ECO:0000313" key="10">
    <source>
        <dbReference type="Proteomes" id="UP000606499"/>
    </source>
</evidence>
<dbReference type="Proteomes" id="UP000606499">
    <property type="component" value="Unassembled WGS sequence"/>
</dbReference>
<evidence type="ECO:0000259" key="8">
    <source>
        <dbReference type="PROSITE" id="PS51202"/>
    </source>
</evidence>
<evidence type="ECO:0000256" key="4">
    <source>
        <dbReference type="ARBA" id="ARBA00022958"/>
    </source>
</evidence>
<feature type="domain" description="RCK C-terminal" evidence="8">
    <location>
        <begin position="368"/>
        <end position="449"/>
    </location>
</feature>
<dbReference type="Pfam" id="PF02254">
    <property type="entry name" value="TrkA_N"/>
    <property type="match status" value="2"/>
</dbReference>
<keyword evidence="10" id="KW-1185">Reference proteome</keyword>
<dbReference type="Gene3D" id="3.30.70.1450">
    <property type="entry name" value="Regulator of K+ conductance, C-terminal domain"/>
    <property type="match status" value="2"/>
</dbReference>
<accession>A0A923LV88</accession>
<dbReference type="InterPro" id="IPR036721">
    <property type="entry name" value="RCK_C_sf"/>
</dbReference>
<dbReference type="PROSITE" id="PS51201">
    <property type="entry name" value="RCK_N"/>
    <property type="match status" value="2"/>
</dbReference>
<evidence type="ECO:0000256" key="3">
    <source>
        <dbReference type="ARBA" id="ARBA00022538"/>
    </source>
</evidence>
<dbReference type="AlphaFoldDB" id="A0A923LV88"/>
<evidence type="ECO:0000256" key="1">
    <source>
        <dbReference type="ARBA" id="ARBA00017378"/>
    </source>
</evidence>
<keyword evidence="3" id="KW-0633">Potassium transport</keyword>
<organism evidence="9 10">
    <name type="scientific">Agathobaculum faecis</name>
    <dbReference type="NCBI Taxonomy" id="2763013"/>
    <lineage>
        <taxon>Bacteria</taxon>
        <taxon>Bacillati</taxon>
        <taxon>Bacillota</taxon>
        <taxon>Clostridia</taxon>
        <taxon>Eubacteriales</taxon>
        <taxon>Butyricicoccaceae</taxon>
        <taxon>Agathobaculum</taxon>
    </lineage>
</organism>
<gene>
    <name evidence="9" type="primary">trkA</name>
    <name evidence="9" type="ORF">H8S45_11035</name>
</gene>
<dbReference type="SUPFAM" id="SSF116726">
    <property type="entry name" value="TrkA C-terminal domain-like"/>
    <property type="match status" value="2"/>
</dbReference>